<dbReference type="PIRSF" id="PIRSF002144">
    <property type="entry name" value="Ribosomal_S19"/>
    <property type="match status" value="1"/>
</dbReference>
<gene>
    <name evidence="8" type="primary">rpsS</name>
    <name evidence="11" type="ordered locus">Desor_0251</name>
</gene>
<organism evidence="11 12">
    <name type="scientific">Desulfosporosinus orientis (strain ATCC 19365 / DSM 765 / NCIMB 8382 / VKM B-1628 / Singapore I)</name>
    <name type="common">Desulfotomaculum orientis</name>
    <dbReference type="NCBI Taxonomy" id="768706"/>
    <lineage>
        <taxon>Bacteria</taxon>
        <taxon>Bacillati</taxon>
        <taxon>Bacillota</taxon>
        <taxon>Clostridia</taxon>
        <taxon>Eubacteriales</taxon>
        <taxon>Desulfitobacteriaceae</taxon>
        <taxon>Desulfosporosinus</taxon>
    </lineage>
</organism>
<dbReference type="GO" id="GO:0015935">
    <property type="term" value="C:small ribosomal subunit"/>
    <property type="evidence" value="ECO:0007669"/>
    <property type="project" value="InterPro"/>
</dbReference>
<evidence type="ECO:0000256" key="3">
    <source>
        <dbReference type="ARBA" id="ARBA00022730"/>
    </source>
</evidence>
<dbReference type="AlphaFoldDB" id="G7W9X1"/>
<name>G7W9X1_DESOD</name>
<dbReference type="HAMAP" id="MF_00531">
    <property type="entry name" value="Ribosomal_uS19"/>
    <property type="match status" value="1"/>
</dbReference>
<dbReference type="eggNOG" id="COG0185">
    <property type="taxonomic scope" value="Bacteria"/>
</dbReference>
<dbReference type="PRINTS" id="PR00975">
    <property type="entry name" value="RIBOSOMALS19"/>
</dbReference>
<dbReference type="STRING" id="768706.Desor_0251"/>
<dbReference type="PATRIC" id="fig|768706.3.peg.211"/>
<evidence type="ECO:0000313" key="11">
    <source>
        <dbReference type="EMBL" id="AET65967.1"/>
    </source>
</evidence>
<evidence type="ECO:0000256" key="5">
    <source>
        <dbReference type="ARBA" id="ARBA00022980"/>
    </source>
</evidence>
<sequence>MSRSLKKGPFVEARLLVRVEAMNASGDKRVIKTWSRRSTIFPQMVGLTIAVHDGRKHVPVYVTEDMVGHKLGEFSPTRTYKGHAGSEKSSGLR</sequence>
<dbReference type="GO" id="GO:0006412">
    <property type="term" value="P:translation"/>
    <property type="evidence" value="ECO:0007669"/>
    <property type="project" value="UniProtKB-UniRule"/>
</dbReference>
<comment type="similarity">
    <text evidence="2 8 9">Belongs to the universal ribosomal protein uS19 family.</text>
</comment>
<evidence type="ECO:0000313" key="12">
    <source>
        <dbReference type="Proteomes" id="UP000006346"/>
    </source>
</evidence>
<dbReference type="InterPro" id="IPR002222">
    <property type="entry name" value="Ribosomal_uS19"/>
</dbReference>
<keyword evidence="4 8" id="KW-0694">RNA-binding</keyword>
<dbReference type="FunFam" id="3.30.860.10:FF:000001">
    <property type="entry name" value="30S ribosomal protein S19"/>
    <property type="match status" value="1"/>
</dbReference>
<evidence type="ECO:0000256" key="1">
    <source>
        <dbReference type="ARBA" id="ARBA00003239"/>
    </source>
</evidence>
<dbReference type="RefSeq" id="WP_014182796.1">
    <property type="nucleotide sequence ID" value="NC_016584.1"/>
</dbReference>
<evidence type="ECO:0000256" key="9">
    <source>
        <dbReference type="RuleBase" id="RU003485"/>
    </source>
</evidence>
<protein>
    <recommendedName>
        <fullName evidence="7 8">Small ribosomal subunit protein uS19</fullName>
    </recommendedName>
</protein>
<keyword evidence="5 8" id="KW-0689">Ribosomal protein</keyword>
<dbReference type="GO" id="GO:0000028">
    <property type="term" value="P:ribosomal small subunit assembly"/>
    <property type="evidence" value="ECO:0007669"/>
    <property type="project" value="TreeGrafter"/>
</dbReference>
<evidence type="ECO:0000256" key="10">
    <source>
        <dbReference type="SAM" id="MobiDB-lite"/>
    </source>
</evidence>
<comment type="function">
    <text evidence="1 8">Protein S19 forms a complex with S13 that binds strongly to the 16S ribosomal RNA.</text>
</comment>
<feature type="region of interest" description="Disordered" evidence="10">
    <location>
        <begin position="72"/>
        <end position="93"/>
    </location>
</feature>
<dbReference type="InterPro" id="IPR020934">
    <property type="entry name" value="Ribosomal_uS19_CS"/>
</dbReference>
<accession>G7W9X1</accession>
<keyword evidence="3 8" id="KW-0699">rRNA-binding</keyword>
<dbReference type="Gene3D" id="3.30.860.10">
    <property type="entry name" value="30s Ribosomal Protein S19, Chain A"/>
    <property type="match status" value="1"/>
</dbReference>
<dbReference type="NCBIfam" id="TIGR01050">
    <property type="entry name" value="rpsS_bact"/>
    <property type="match status" value="1"/>
</dbReference>
<dbReference type="InterPro" id="IPR005732">
    <property type="entry name" value="Ribosomal_uS19_bac-type"/>
</dbReference>
<dbReference type="EMBL" id="CP003108">
    <property type="protein sequence ID" value="AET65967.1"/>
    <property type="molecule type" value="Genomic_DNA"/>
</dbReference>
<dbReference type="HOGENOM" id="CLU_144911_0_1_9"/>
<reference evidence="12" key="1">
    <citation type="submission" date="2011-11" db="EMBL/GenBank/DDBJ databases">
        <title>Complete sequence of Desulfosporosinus orientis DSM 765.</title>
        <authorList>
            <person name="Lucas S."/>
            <person name="Han J."/>
            <person name="Lapidus A."/>
            <person name="Cheng J.-F."/>
            <person name="Goodwin L."/>
            <person name="Pitluck S."/>
            <person name="Peters L."/>
            <person name="Ovchinnikova G."/>
            <person name="Teshima H."/>
            <person name="Detter J.C."/>
            <person name="Han C."/>
            <person name="Tapia R."/>
            <person name="Land M."/>
            <person name="Hauser L."/>
            <person name="Kyrpides N."/>
            <person name="Ivanova N."/>
            <person name="Pagani I."/>
            <person name="Pester M."/>
            <person name="Spring S."/>
            <person name="Ollivier B."/>
            <person name="Rattei T."/>
            <person name="Klenk H.-P."/>
            <person name="Wagner M."/>
            <person name="Loy A."/>
            <person name="Woyke T."/>
        </authorList>
    </citation>
    <scope>NUCLEOTIDE SEQUENCE [LARGE SCALE GENOMIC DNA]</scope>
    <source>
        <strain evidence="12">ATCC 19365 / DSM 765 / NCIMB 8382 / VKM B-1628</strain>
    </source>
</reference>
<dbReference type="Pfam" id="PF00203">
    <property type="entry name" value="Ribosomal_S19"/>
    <property type="match status" value="1"/>
</dbReference>
<dbReference type="PROSITE" id="PS00323">
    <property type="entry name" value="RIBOSOMAL_S19"/>
    <property type="match status" value="1"/>
</dbReference>
<evidence type="ECO:0000256" key="2">
    <source>
        <dbReference type="ARBA" id="ARBA00007345"/>
    </source>
</evidence>
<dbReference type="GO" id="GO:0019843">
    <property type="term" value="F:rRNA binding"/>
    <property type="evidence" value="ECO:0007669"/>
    <property type="project" value="UniProtKB-UniRule"/>
</dbReference>
<dbReference type="KEGG" id="dor:Desor_0251"/>
<dbReference type="PANTHER" id="PTHR11880:SF8">
    <property type="entry name" value="SMALL RIBOSOMAL SUBUNIT PROTEIN US19M"/>
    <property type="match status" value="1"/>
</dbReference>
<reference evidence="11 12" key="2">
    <citation type="journal article" date="2012" name="J. Bacteriol.">
        <title>Complete genome sequences of Desulfosporosinus orientis DSM765T, Desulfosporosinus youngiae DSM17734T, Desulfosporosinus meridiei DSM13257T, and Desulfosporosinus acidiphilus DSM22704T.</title>
        <authorList>
            <person name="Pester M."/>
            <person name="Brambilla E."/>
            <person name="Alazard D."/>
            <person name="Rattei T."/>
            <person name="Weinmaier T."/>
            <person name="Han J."/>
            <person name="Lucas S."/>
            <person name="Lapidus A."/>
            <person name="Cheng J.F."/>
            <person name="Goodwin L."/>
            <person name="Pitluck S."/>
            <person name="Peters L."/>
            <person name="Ovchinnikova G."/>
            <person name="Teshima H."/>
            <person name="Detter J.C."/>
            <person name="Han C.S."/>
            <person name="Tapia R."/>
            <person name="Land M.L."/>
            <person name="Hauser L."/>
            <person name="Kyrpides N.C."/>
            <person name="Ivanova N.N."/>
            <person name="Pagani I."/>
            <person name="Huntmann M."/>
            <person name="Wei C.L."/>
            <person name="Davenport K.W."/>
            <person name="Daligault H."/>
            <person name="Chain P.S."/>
            <person name="Chen A."/>
            <person name="Mavromatis K."/>
            <person name="Markowitz V."/>
            <person name="Szeto E."/>
            <person name="Mikhailova N."/>
            <person name="Pati A."/>
            <person name="Wagner M."/>
            <person name="Woyke T."/>
            <person name="Ollivier B."/>
            <person name="Klenk H.P."/>
            <person name="Spring S."/>
            <person name="Loy A."/>
        </authorList>
    </citation>
    <scope>NUCLEOTIDE SEQUENCE [LARGE SCALE GENOMIC DNA]</scope>
    <source>
        <strain evidence="12">ATCC 19365 / DSM 765 / NCIMB 8382 / VKM B-1628</strain>
    </source>
</reference>
<evidence type="ECO:0000256" key="4">
    <source>
        <dbReference type="ARBA" id="ARBA00022884"/>
    </source>
</evidence>
<evidence type="ECO:0000256" key="7">
    <source>
        <dbReference type="ARBA" id="ARBA00035163"/>
    </source>
</evidence>
<evidence type="ECO:0000256" key="6">
    <source>
        <dbReference type="ARBA" id="ARBA00023274"/>
    </source>
</evidence>
<keyword evidence="12" id="KW-1185">Reference proteome</keyword>
<evidence type="ECO:0000256" key="8">
    <source>
        <dbReference type="HAMAP-Rule" id="MF_00531"/>
    </source>
</evidence>
<dbReference type="PANTHER" id="PTHR11880">
    <property type="entry name" value="RIBOSOMAL PROTEIN S19P FAMILY MEMBER"/>
    <property type="match status" value="1"/>
</dbReference>
<proteinExistence type="inferred from homology"/>
<keyword evidence="6 8" id="KW-0687">Ribonucleoprotein</keyword>
<dbReference type="GO" id="GO:0005737">
    <property type="term" value="C:cytoplasm"/>
    <property type="evidence" value="ECO:0007669"/>
    <property type="project" value="UniProtKB-ARBA"/>
</dbReference>
<dbReference type="GO" id="GO:0003735">
    <property type="term" value="F:structural constituent of ribosome"/>
    <property type="evidence" value="ECO:0007669"/>
    <property type="project" value="InterPro"/>
</dbReference>
<dbReference type="OrthoDB" id="9797833at2"/>
<dbReference type="SUPFAM" id="SSF54570">
    <property type="entry name" value="Ribosomal protein S19"/>
    <property type="match status" value="1"/>
</dbReference>
<dbReference type="Proteomes" id="UP000006346">
    <property type="component" value="Chromosome"/>
</dbReference>
<dbReference type="InterPro" id="IPR023575">
    <property type="entry name" value="Ribosomal_uS19_SF"/>
</dbReference>